<protein>
    <recommendedName>
        <fullName evidence="8">Cardiolipin synthase N-terminal domain-containing protein</fullName>
    </recommendedName>
</protein>
<proteinExistence type="predicted"/>
<dbReference type="Proteomes" id="UP001501536">
    <property type="component" value="Unassembled WGS sequence"/>
</dbReference>
<feature type="compositionally biased region" description="Gly residues" evidence="6">
    <location>
        <begin position="124"/>
        <end position="148"/>
    </location>
</feature>
<evidence type="ECO:0000256" key="7">
    <source>
        <dbReference type="SAM" id="Phobius"/>
    </source>
</evidence>
<feature type="transmembrane region" description="Helical" evidence="7">
    <location>
        <begin position="6"/>
        <end position="26"/>
    </location>
</feature>
<keyword evidence="2" id="KW-1003">Cell membrane</keyword>
<evidence type="ECO:0000256" key="5">
    <source>
        <dbReference type="ARBA" id="ARBA00023136"/>
    </source>
</evidence>
<dbReference type="RefSeq" id="WP_344882606.1">
    <property type="nucleotide sequence ID" value="NZ_BAABCJ010000002.1"/>
</dbReference>
<evidence type="ECO:0000256" key="2">
    <source>
        <dbReference type="ARBA" id="ARBA00022475"/>
    </source>
</evidence>
<evidence type="ECO:0000256" key="6">
    <source>
        <dbReference type="SAM" id="MobiDB-lite"/>
    </source>
</evidence>
<feature type="transmembrane region" description="Helical" evidence="7">
    <location>
        <begin position="38"/>
        <end position="58"/>
    </location>
</feature>
<keyword evidence="10" id="KW-1185">Reference proteome</keyword>
<evidence type="ECO:0000256" key="4">
    <source>
        <dbReference type="ARBA" id="ARBA00022989"/>
    </source>
</evidence>
<dbReference type="Pfam" id="PF13396">
    <property type="entry name" value="PLDc_N"/>
    <property type="match status" value="1"/>
</dbReference>
<comment type="caution">
    <text evidence="9">The sequence shown here is derived from an EMBL/GenBank/DDBJ whole genome shotgun (WGS) entry which is preliminary data.</text>
</comment>
<dbReference type="EMBL" id="BAABCJ010000002">
    <property type="protein sequence ID" value="GAA3703159.1"/>
    <property type="molecule type" value="Genomic_DNA"/>
</dbReference>
<reference evidence="10" key="1">
    <citation type="journal article" date="2019" name="Int. J. Syst. Evol. Microbiol.">
        <title>The Global Catalogue of Microorganisms (GCM) 10K type strain sequencing project: providing services to taxonomists for standard genome sequencing and annotation.</title>
        <authorList>
            <consortium name="The Broad Institute Genomics Platform"/>
            <consortium name="The Broad Institute Genome Sequencing Center for Infectious Disease"/>
            <person name="Wu L."/>
            <person name="Ma J."/>
        </authorList>
    </citation>
    <scope>NUCLEOTIDE SEQUENCE [LARGE SCALE GENOMIC DNA]</scope>
    <source>
        <strain evidence="10">JCM 16961</strain>
    </source>
</reference>
<evidence type="ECO:0000313" key="9">
    <source>
        <dbReference type="EMBL" id="GAA3703159.1"/>
    </source>
</evidence>
<keyword evidence="3 7" id="KW-0812">Transmembrane</keyword>
<evidence type="ECO:0000313" key="10">
    <source>
        <dbReference type="Proteomes" id="UP001501536"/>
    </source>
</evidence>
<evidence type="ECO:0000256" key="1">
    <source>
        <dbReference type="ARBA" id="ARBA00004651"/>
    </source>
</evidence>
<gene>
    <name evidence="9" type="ORF">GCM10022377_15990</name>
</gene>
<feature type="region of interest" description="Disordered" evidence="6">
    <location>
        <begin position="66"/>
        <end position="163"/>
    </location>
</feature>
<name>A0ABP7DE48_9MICC</name>
<feature type="compositionally biased region" description="Basic and acidic residues" evidence="6">
    <location>
        <begin position="87"/>
        <end position="114"/>
    </location>
</feature>
<evidence type="ECO:0000256" key="3">
    <source>
        <dbReference type="ARBA" id="ARBA00022692"/>
    </source>
</evidence>
<accession>A0ABP7DE48</accession>
<comment type="subcellular location">
    <subcellularLocation>
        <location evidence="1">Cell membrane</location>
        <topology evidence="1">Multi-pass membrane protein</topology>
    </subcellularLocation>
</comment>
<dbReference type="InterPro" id="IPR027379">
    <property type="entry name" value="CLS_N"/>
</dbReference>
<sequence>MVLRVAIIASIIALFVIIYALIDCLRTRPQEVRSISKPAWVLSILLLPLIGALLWFFLGRPRNSPAPEGYSAPGSSSRSSAPDDDEAFLRRLAQERAQKAREVELKRREDELKRGGASKPDGETGAGSADGGGADGTGGGATGGGSDSGGHDDDRPGRGGSPT</sequence>
<evidence type="ECO:0000259" key="8">
    <source>
        <dbReference type="Pfam" id="PF13396"/>
    </source>
</evidence>
<feature type="domain" description="Cardiolipin synthase N-terminal" evidence="8">
    <location>
        <begin position="16"/>
        <end position="60"/>
    </location>
</feature>
<keyword evidence="4 7" id="KW-1133">Transmembrane helix</keyword>
<keyword evidence="5 7" id="KW-0472">Membrane</keyword>
<feature type="compositionally biased region" description="Low complexity" evidence="6">
    <location>
        <begin position="71"/>
        <end position="80"/>
    </location>
</feature>
<organism evidence="9 10">
    <name type="scientific">Zhihengliuella alba</name>
    <dbReference type="NCBI Taxonomy" id="547018"/>
    <lineage>
        <taxon>Bacteria</taxon>
        <taxon>Bacillati</taxon>
        <taxon>Actinomycetota</taxon>
        <taxon>Actinomycetes</taxon>
        <taxon>Micrococcales</taxon>
        <taxon>Micrococcaceae</taxon>
        <taxon>Zhihengliuella</taxon>
    </lineage>
</organism>